<dbReference type="OrthoDB" id="68739at1644055"/>
<dbReference type="AlphaFoldDB" id="A0A8T4GFD2"/>
<evidence type="ECO:0000313" key="3">
    <source>
        <dbReference type="Proteomes" id="UP000823588"/>
    </source>
</evidence>
<reference evidence="2" key="1">
    <citation type="submission" date="2021-03" db="EMBL/GenBank/DDBJ databases">
        <title>Genomic Encyclopedia of Type Strains, Phase IV (KMG-IV): sequencing the most valuable type-strain genomes for metagenomic binning, comparative biology and taxonomic classification.</title>
        <authorList>
            <person name="Goeker M."/>
        </authorList>
    </citation>
    <scope>NUCLEOTIDE SEQUENCE</scope>
    <source>
        <strain evidence="2">DSM 23564</strain>
    </source>
</reference>
<feature type="transmembrane region" description="Helical" evidence="1">
    <location>
        <begin position="81"/>
        <end position="101"/>
    </location>
</feature>
<gene>
    <name evidence="2" type="ORF">J2751_000899</name>
</gene>
<protein>
    <submittedName>
        <fullName evidence="2">VIT1/CCC1 family predicted Fe2+/Mn2+ transporter</fullName>
    </submittedName>
</protein>
<comment type="caution">
    <text evidence="2">The sequence shown here is derived from an EMBL/GenBank/DDBJ whole genome shotgun (WGS) entry which is preliminary data.</text>
</comment>
<organism evidence="2 3">
    <name type="scientific">Halorubrum alkaliphilum</name>
    <dbReference type="NCBI Taxonomy" id="261290"/>
    <lineage>
        <taxon>Archaea</taxon>
        <taxon>Methanobacteriati</taxon>
        <taxon>Methanobacteriota</taxon>
        <taxon>Stenosarchaea group</taxon>
        <taxon>Halobacteria</taxon>
        <taxon>Halobacteriales</taxon>
        <taxon>Haloferacaceae</taxon>
        <taxon>Halorubrum</taxon>
    </lineage>
</organism>
<feature type="transmembrane region" description="Helical" evidence="1">
    <location>
        <begin position="12"/>
        <end position="35"/>
    </location>
</feature>
<keyword evidence="1" id="KW-0812">Transmembrane</keyword>
<dbReference type="RefSeq" id="WP_209483554.1">
    <property type="nucleotide sequence ID" value="NZ_JAGGKQ010000004.1"/>
</dbReference>
<sequence length="106" mass="11727">MSAEQAPESGSTFRVLPAVAMTVGGLIIALSLLFLPYSLYGVVHTGAIGVSLFLSGMVWTRWAATRWNISPADQRKWSRSFLFAALLLTILWILLNSFGPIDERER</sequence>
<keyword evidence="1" id="KW-1133">Transmembrane helix</keyword>
<keyword evidence="1" id="KW-0472">Membrane</keyword>
<dbReference type="EMBL" id="JAGGKQ010000004">
    <property type="protein sequence ID" value="MBP1921902.1"/>
    <property type="molecule type" value="Genomic_DNA"/>
</dbReference>
<evidence type="ECO:0000256" key="1">
    <source>
        <dbReference type="SAM" id="Phobius"/>
    </source>
</evidence>
<proteinExistence type="predicted"/>
<feature type="transmembrane region" description="Helical" evidence="1">
    <location>
        <begin position="41"/>
        <end position="60"/>
    </location>
</feature>
<name>A0A8T4GFD2_9EURY</name>
<accession>A0A8T4GFD2</accession>
<evidence type="ECO:0000313" key="2">
    <source>
        <dbReference type="EMBL" id="MBP1921902.1"/>
    </source>
</evidence>
<keyword evidence="3" id="KW-1185">Reference proteome</keyword>
<dbReference type="Proteomes" id="UP000823588">
    <property type="component" value="Unassembled WGS sequence"/>
</dbReference>